<dbReference type="RefSeq" id="WP_218596163.1">
    <property type="nucleotide sequence ID" value="NZ_JADQDE010000005.1"/>
</dbReference>
<dbReference type="Proteomes" id="UP000694300">
    <property type="component" value="Unassembled WGS sequence"/>
</dbReference>
<reference evidence="1 3" key="1">
    <citation type="submission" date="2020-11" db="EMBL/GenBank/DDBJ databases">
        <title>Pseudonocardia abyssalis sp. nov. and Pseudonocardia oceani sp. nov., description and phylogenomic analysis of two novel actinomycetes isolated from the deep Southern Ocean.</title>
        <authorList>
            <person name="Parra J."/>
        </authorList>
    </citation>
    <scope>NUCLEOTIDE SEQUENCE [LARGE SCALE GENOMIC DNA]</scope>
    <source>
        <strain evidence="1">KRD-185</strain>
        <strain evidence="3">KRD185</strain>
    </source>
</reference>
<accession>A0ABS6UG30</accession>
<organism evidence="1 3">
    <name type="scientific">Pseudonocardia oceani</name>
    <dbReference type="NCBI Taxonomy" id="2792013"/>
    <lineage>
        <taxon>Bacteria</taxon>
        <taxon>Bacillati</taxon>
        <taxon>Actinomycetota</taxon>
        <taxon>Actinomycetes</taxon>
        <taxon>Pseudonocardiales</taxon>
        <taxon>Pseudonocardiaceae</taxon>
        <taxon>Pseudonocardia</taxon>
    </lineage>
</organism>
<evidence type="ECO:0000313" key="1">
    <source>
        <dbReference type="EMBL" id="MBW0131202.1"/>
    </source>
</evidence>
<evidence type="ECO:0000313" key="2">
    <source>
        <dbReference type="EMBL" id="MBW0132631.1"/>
    </source>
</evidence>
<dbReference type="EMBL" id="JADQDF010000003">
    <property type="protein sequence ID" value="MBW0132631.1"/>
    <property type="molecule type" value="Genomic_DNA"/>
</dbReference>
<evidence type="ECO:0008006" key="4">
    <source>
        <dbReference type="Google" id="ProtNLM"/>
    </source>
</evidence>
<evidence type="ECO:0000313" key="3">
    <source>
        <dbReference type="Proteomes" id="UP000694300"/>
    </source>
</evidence>
<protein>
    <recommendedName>
        <fullName evidence="4">TNFR-Cys domain-containing protein</fullName>
    </recommendedName>
</protein>
<dbReference type="EMBL" id="JADQDF010000001">
    <property type="protein sequence ID" value="MBW0131202.1"/>
    <property type="molecule type" value="Genomic_DNA"/>
</dbReference>
<keyword evidence="3" id="KW-1185">Reference proteome</keyword>
<comment type="caution">
    <text evidence="1">The sequence shown here is derived from an EMBL/GenBank/DDBJ whole genome shotgun (WGS) entry which is preliminary data.</text>
</comment>
<proteinExistence type="predicted"/>
<gene>
    <name evidence="1" type="ORF">I4I82_26480</name>
    <name evidence="2" type="ORF">I4I82_33830</name>
</gene>
<sequence>MTTKAELEALFAAHGFTMHCDCPDEAEPYEPCECCGTRVGFSHGRCVEDNLVRGCSTAGGGHCRSWTPHTAKRCREMRAQLPPIEWPL</sequence>
<name>A0ABS6UG30_9PSEU</name>